<reference evidence="3" key="1">
    <citation type="submission" date="2023-03" db="EMBL/GenBank/DDBJ databases">
        <title>Mating type loci evolution in Malassezia.</title>
        <authorList>
            <person name="Coelho M.A."/>
        </authorList>
    </citation>
    <scope>NUCLEOTIDE SEQUENCE</scope>
    <source>
        <strain evidence="3">CBS 9431</strain>
    </source>
</reference>
<feature type="region of interest" description="Disordered" evidence="1">
    <location>
        <begin position="585"/>
        <end position="608"/>
    </location>
</feature>
<feature type="domain" description="F-box" evidence="2">
    <location>
        <begin position="106"/>
        <end position="153"/>
    </location>
</feature>
<dbReference type="InterPro" id="IPR011990">
    <property type="entry name" value="TPR-like_helical_dom_sf"/>
</dbReference>
<dbReference type="Pfam" id="PF12937">
    <property type="entry name" value="F-box-like"/>
    <property type="match status" value="1"/>
</dbReference>
<dbReference type="InterPro" id="IPR036047">
    <property type="entry name" value="F-box-like_dom_sf"/>
</dbReference>
<name>A0AAF0F4A9_9BASI</name>
<dbReference type="InterPro" id="IPR001810">
    <property type="entry name" value="F-box_dom"/>
</dbReference>
<dbReference type="GeneID" id="85226899"/>
<accession>A0AAF0F4A9</accession>
<dbReference type="Proteomes" id="UP001217754">
    <property type="component" value="Chromosome 6"/>
</dbReference>
<protein>
    <recommendedName>
        <fullName evidence="2">F-box domain-containing protein</fullName>
    </recommendedName>
</protein>
<proteinExistence type="predicted"/>
<evidence type="ECO:0000313" key="4">
    <source>
        <dbReference type="Proteomes" id="UP001217754"/>
    </source>
</evidence>
<dbReference type="SUPFAM" id="SSF48452">
    <property type="entry name" value="TPR-like"/>
    <property type="match status" value="1"/>
</dbReference>
<keyword evidence="4" id="KW-1185">Reference proteome</keyword>
<dbReference type="EMBL" id="CP119963">
    <property type="protein sequence ID" value="WFD40262.1"/>
    <property type="molecule type" value="Genomic_DNA"/>
</dbReference>
<dbReference type="SUPFAM" id="SSF81383">
    <property type="entry name" value="F-box domain"/>
    <property type="match status" value="1"/>
</dbReference>
<dbReference type="Gene3D" id="1.20.1280.50">
    <property type="match status" value="1"/>
</dbReference>
<feature type="compositionally biased region" description="Basic and acidic residues" evidence="1">
    <location>
        <begin position="599"/>
        <end position="608"/>
    </location>
</feature>
<evidence type="ECO:0000313" key="3">
    <source>
        <dbReference type="EMBL" id="WFD40262.1"/>
    </source>
</evidence>
<evidence type="ECO:0000256" key="1">
    <source>
        <dbReference type="SAM" id="MobiDB-lite"/>
    </source>
</evidence>
<dbReference type="AlphaFoldDB" id="A0AAF0F4A9"/>
<organism evidence="3 4">
    <name type="scientific">Malassezia japonica</name>
    <dbReference type="NCBI Taxonomy" id="223818"/>
    <lineage>
        <taxon>Eukaryota</taxon>
        <taxon>Fungi</taxon>
        <taxon>Dikarya</taxon>
        <taxon>Basidiomycota</taxon>
        <taxon>Ustilaginomycotina</taxon>
        <taxon>Malasseziomycetes</taxon>
        <taxon>Malasseziales</taxon>
        <taxon>Malasseziaceae</taxon>
        <taxon>Malassezia</taxon>
    </lineage>
</organism>
<dbReference type="RefSeq" id="XP_060123159.1">
    <property type="nucleotide sequence ID" value="XM_060267176.1"/>
</dbReference>
<dbReference type="PROSITE" id="PS50181">
    <property type="entry name" value="FBOX"/>
    <property type="match status" value="1"/>
</dbReference>
<evidence type="ECO:0000259" key="2">
    <source>
        <dbReference type="PROSITE" id="PS50181"/>
    </source>
</evidence>
<gene>
    <name evidence="3" type="ORF">MJAP1_003248</name>
</gene>
<sequence>MDERTAARSAPLDVPRRHKGAEARALLARAAEHARRGDARAALSGVRDALRLMPQSAEHLVGAAEVFYLTHYPDKAHRVLRAAEKCAPSAALQAHIAALRRGAPDTNDTLALPAETYLRIFAQLDLDSLHSAAAVCRQWRGWICAHSALWHSIVVGRPAPSSVPPKVRLQRQSALLGLYVRRAKRHLQRVTLAAPLADADTALRLLHDAPLKELTVHCAYEKAGAWIAFGLACPALASLAVHAGGAQTHPWLGRPLDMRGAQCALTRLALHGTPPLASDEATLRVCAHLTHLAYSAPACAAPLRTVRERSAAAVQTIVHAAQSTLEELCLDGDAIWAIDAFADAPQLPQAGIARFPRLHTLQAPLKCMVLHSLPEVALGSLMPRLSSLALQVSLPRTPGGTSAALLQFACATRASLKHVALRITRDSATWLVECLLRVWVHLESVSVTWDEAVHTDSALLESAEETLQRPLTGALLVQLLTPGALHGREHVLCPALHTLTVGSEATLRGRELAELVGMRTLLAQKCSVRAARHALFAQKSLVGEPDLDTAPARKLDTLDVRGCRELQPDTLPFLRQHCTVHWSAHEAERARHATRAPRTARDRLASYR</sequence>